<evidence type="ECO:0000313" key="3">
    <source>
        <dbReference type="Proteomes" id="UP001175211"/>
    </source>
</evidence>
<accession>A0AA39JCM3</accession>
<dbReference type="RefSeq" id="XP_060322873.1">
    <property type="nucleotide sequence ID" value="XM_060471229.1"/>
</dbReference>
<dbReference type="EMBL" id="JAUEPS010000100">
    <property type="protein sequence ID" value="KAK0438193.1"/>
    <property type="molecule type" value="Genomic_DNA"/>
</dbReference>
<dbReference type="AlphaFoldDB" id="A0AA39JCM3"/>
<organism evidence="1 3">
    <name type="scientific">Armillaria tabescens</name>
    <name type="common">Ringless honey mushroom</name>
    <name type="synonym">Agaricus tabescens</name>
    <dbReference type="NCBI Taxonomy" id="1929756"/>
    <lineage>
        <taxon>Eukaryota</taxon>
        <taxon>Fungi</taxon>
        <taxon>Dikarya</taxon>
        <taxon>Basidiomycota</taxon>
        <taxon>Agaricomycotina</taxon>
        <taxon>Agaricomycetes</taxon>
        <taxon>Agaricomycetidae</taxon>
        <taxon>Agaricales</taxon>
        <taxon>Marasmiineae</taxon>
        <taxon>Physalacriaceae</taxon>
        <taxon>Desarmillaria</taxon>
    </lineage>
</organism>
<comment type="caution">
    <text evidence="1">The sequence shown here is derived from an EMBL/GenBank/DDBJ whole genome shotgun (WGS) entry which is preliminary data.</text>
</comment>
<sequence>MDDRTLILELADSRQCVVVHPCLVYPAVVWLTGSLNVGKDVSGSMRWCARTSRGRGWRRLGMHVTQSCARCYICVYFSSCPLANTHGHRYSSSKLVSYEWNEGRSRAFLAYDQDVWLLGHVQPVCCVMYIISWHDGTLEPRTGLVRFQLMSFGNGAELFIYFLLLPATWKCPGDITLSSFSFHVLWMEHMQVAPCRKPYLPCQPHRRDHPVVISC</sequence>
<dbReference type="EMBL" id="JAUEPS010000050">
    <property type="protein sequence ID" value="KAK0445289.1"/>
    <property type="molecule type" value="Genomic_DNA"/>
</dbReference>
<gene>
    <name evidence="1" type="ORF">EV420DRAFT_150431</name>
    <name evidence="2" type="ORF">EV420DRAFT_970448</name>
</gene>
<dbReference type="Proteomes" id="UP001175211">
    <property type="component" value="Unassembled WGS sequence"/>
</dbReference>
<reference evidence="1" key="1">
    <citation type="submission" date="2023-06" db="EMBL/GenBank/DDBJ databases">
        <authorList>
            <consortium name="Lawrence Berkeley National Laboratory"/>
            <person name="Ahrendt S."/>
            <person name="Sahu N."/>
            <person name="Indic B."/>
            <person name="Wong-Bajracharya J."/>
            <person name="Merenyi Z."/>
            <person name="Ke H.-M."/>
            <person name="Monk M."/>
            <person name="Kocsube S."/>
            <person name="Drula E."/>
            <person name="Lipzen A."/>
            <person name="Balint B."/>
            <person name="Henrissat B."/>
            <person name="Andreopoulos B."/>
            <person name="Martin F.M."/>
            <person name="Harder C.B."/>
            <person name="Rigling D."/>
            <person name="Ford K.L."/>
            <person name="Foster G.D."/>
            <person name="Pangilinan J."/>
            <person name="Papanicolaou A."/>
            <person name="Barry K."/>
            <person name="LaButti K."/>
            <person name="Viragh M."/>
            <person name="Koriabine M."/>
            <person name="Yan M."/>
            <person name="Riley R."/>
            <person name="Champramary S."/>
            <person name="Plett K.L."/>
            <person name="Tsai I.J."/>
            <person name="Slot J."/>
            <person name="Sipos G."/>
            <person name="Plett J."/>
            <person name="Nagy L.G."/>
            <person name="Grigoriev I.V."/>
        </authorList>
    </citation>
    <scope>NUCLEOTIDE SEQUENCE</scope>
    <source>
        <strain evidence="1">CCBAS 213</strain>
    </source>
</reference>
<keyword evidence="3" id="KW-1185">Reference proteome</keyword>
<proteinExistence type="predicted"/>
<protein>
    <submittedName>
        <fullName evidence="1">Uncharacterized protein</fullName>
    </submittedName>
</protein>
<evidence type="ECO:0000313" key="1">
    <source>
        <dbReference type="EMBL" id="KAK0438193.1"/>
    </source>
</evidence>
<dbReference type="GeneID" id="85354777"/>
<name>A0AA39JCM3_ARMTA</name>
<evidence type="ECO:0000313" key="2">
    <source>
        <dbReference type="EMBL" id="KAK0445289.1"/>
    </source>
</evidence>